<keyword evidence="2 3" id="KW-0560">Oxidoreductase</keyword>
<evidence type="ECO:0000313" key="3">
    <source>
        <dbReference type="EMBL" id="ABA05647.1"/>
    </source>
</evidence>
<dbReference type="RefSeq" id="WP_011315608.1">
    <property type="nucleotide sequence ID" value="NC_007406.1"/>
</dbReference>
<reference evidence="3 4" key="1">
    <citation type="journal article" date="2006" name="Appl. Environ. Microbiol.">
        <title>Genome sequence of the chemolithoautotrophic nitrite-oxidizing bacterium Nitrobacter winogradskyi Nb-255.</title>
        <authorList>
            <person name="Starkenburg S.R."/>
            <person name="Chain P.S."/>
            <person name="Sayavedra-Soto L.A."/>
            <person name="Hauser L."/>
            <person name="Land M.L."/>
            <person name="Larimer F.W."/>
            <person name="Malfatti S.A."/>
            <person name="Klotz M.G."/>
            <person name="Bottomley P.J."/>
            <person name="Arp D.J."/>
            <person name="Hickey W.J."/>
        </authorList>
    </citation>
    <scope>NUCLEOTIDE SEQUENCE [LARGE SCALE GENOMIC DNA]</scope>
    <source>
        <strain evidence="4">ATCC 25391 / DSM 10237 / CIP 104748 / NCIMB 11846 / Nb-255</strain>
    </source>
</reference>
<dbReference type="Pfam" id="PF13561">
    <property type="entry name" value="adh_short_C2"/>
    <property type="match status" value="1"/>
</dbReference>
<dbReference type="eggNOG" id="COG1028">
    <property type="taxonomic scope" value="Bacteria"/>
</dbReference>
<organism evidence="3 4">
    <name type="scientific">Nitrobacter winogradskyi (strain ATCC 25391 / DSM 10237 / CIP 104748 / NCIMB 11846 / Nb-255)</name>
    <dbReference type="NCBI Taxonomy" id="323098"/>
    <lineage>
        <taxon>Bacteria</taxon>
        <taxon>Pseudomonadati</taxon>
        <taxon>Pseudomonadota</taxon>
        <taxon>Alphaproteobacteria</taxon>
        <taxon>Hyphomicrobiales</taxon>
        <taxon>Nitrobacteraceae</taxon>
        <taxon>Nitrobacter</taxon>
    </lineage>
</organism>
<dbReference type="Proteomes" id="UP000002531">
    <property type="component" value="Chromosome"/>
</dbReference>
<protein>
    <submittedName>
        <fullName evidence="3">Short-chain dehydrogenase/reductase SDR</fullName>
        <ecNumber evidence="3">1.1.1.100</ecNumber>
    </submittedName>
</protein>
<evidence type="ECO:0000256" key="1">
    <source>
        <dbReference type="ARBA" id="ARBA00006484"/>
    </source>
</evidence>
<dbReference type="EMBL" id="CP000115">
    <property type="protein sequence ID" value="ABA05647.1"/>
    <property type="molecule type" value="Genomic_DNA"/>
</dbReference>
<dbReference type="FunFam" id="3.40.50.720:FF:000084">
    <property type="entry name" value="Short-chain dehydrogenase reductase"/>
    <property type="match status" value="1"/>
</dbReference>
<dbReference type="AlphaFoldDB" id="Q3SPZ4"/>
<sequence length="270" mass="28225">MTPERTLRELMALDGRVALVTGGAGHIGRSISGALAELGARVAVVDLSSGAAGVVAADLKERWSVAAAGFECDLEDGAAVGDLPRRVHEALGRIDIIVNCAAFVGTSGLDGWAVGFEQQSAATWRRALEVNLTAPFILIQAAADDLRASGRGSVINVSSIYGLVGPDWRLYDDTTLGNPAAYAASKGGLVQLTRWLATTLAPDIRVNAIAPGGVFRSTPEPFLSRYVARTPLGRMAREEDLKGAVAYLASDLSAYVTGQCLAVDGGWTAW</sequence>
<dbReference type="GO" id="GO:0004316">
    <property type="term" value="F:3-oxoacyl-[acyl-carrier-protein] reductase (NADPH) activity"/>
    <property type="evidence" value="ECO:0007669"/>
    <property type="project" value="UniProtKB-EC"/>
</dbReference>
<dbReference type="InterPro" id="IPR036291">
    <property type="entry name" value="NAD(P)-bd_dom_sf"/>
</dbReference>
<dbReference type="SUPFAM" id="SSF51735">
    <property type="entry name" value="NAD(P)-binding Rossmann-fold domains"/>
    <property type="match status" value="1"/>
</dbReference>
<dbReference type="EC" id="1.1.1.100" evidence="3"/>
<name>Q3SPZ4_NITWN</name>
<accession>Q3SPZ4</accession>
<dbReference type="Gene3D" id="3.40.50.720">
    <property type="entry name" value="NAD(P)-binding Rossmann-like Domain"/>
    <property type="match status" value="1"/>
</dbReference>
<proteinExistence type="inferred from homology"/>
<evidence type="ECO:0000313" key="4">
    <source>
        <dbReference type="Proteomes" id="UP000002531"/>
    </source>
</evidence>
<dbReference type="HOGENOM" id="CLU_010194_1_1_5"/>
<keyword evidence="4" id="KW-1185">Reference proteome</keyword>
<dbReference type="PANTHER" id="PTHR42760">
    <property type="entry name" value="SHORT-CHAIN DEHYDROGENASES/REDUCTASES FAMILY MEMBER"/>
    <property type="match status" value="1"/>
</dbReference>
<evidence type="ECO:0000256" key="2">
    <source>
        <dbReference type="ARBA" id="ARBA00023002"/>
    </source>
</evidence>
<gene>
    <name evidence="3" type="ordered locus">Nwi_2393</name>
</gene>
<dbReference type="KEGG" id="nwi:Nwi_2393"/>
<dbReference type="PRINTS" id="PR00080">
    <property type="entry name" value="SDRFAMILY"/>
</dbReference>
<dbReference type="STRING" id="323098.Nwi_2393"/>
<dbReference type="PRINTS" id="PR00081">
    <property type="entry name" value="GDHRDH"/>
</dbReference>
<dbReference type="InterPro" id="IPR002347">
    <property type="entry name" value="SDR_fam"/>
</dbReference>
<comment type="similarity">
    <text evidence="1">Belongs to the short-chain dehydrogenases/reductases (SDR) family.</text>
</comment>
<dbReference type="PANTHER" id="PTHR42760:SF133">
    <property type="entry name" value="3-OXOACYL-[ACYL-CARRIER-PROTEIN] REDUCTASE"/>
    <property type="match status" value="1"/>
</dbReference>